<keyword evidence="5 8" id="KW-0418">Kinase</keyword>
<feature type="region of interest" description="Disordered" evidence="9">
    <location>
        <begin position="1"/>
        <end position="79"/>
    </location>
</feature>
<feature type="domain" description="Protein kinase" evidence="10">
    <location>
        <begin position="91"/>
        <end position="347"/>
    </location>
</feature>
<dbReference type="GO" id="GO:0005524">
    <property type="term" value="F:ATP binding"/>
    <property type="evidence" value="ECO:0007669"/>
    <property type="project" value="UniProtKB-UniRule"/>
</dbReference>
<dbReference type="InterPro" id="IPR000719">
    <property type="entry name" value="Prot_kinase_dom"/>
</dbReference>
<dbReference type="SUPFAM" id="SSF56112">
    <property type="entry name" value="Protein kinase-like (PK-like)"/>
    <property type="match status" value="1"/>
</dbReference>
<dbReference type="STRING" id="1076935.U4LIN2"/>
<feature type="region of interest" description="Disordered" evidence="9">
    <location>
        <begin position="401"/>
        <end position="438"/>
    </location>
</feature>
<dbReference type="Pfam" id="PF00069">
    <property type="entry name" value="Pkinase"/>
    <property type="match status" value="1"/>
</dbReference>
<feature type="compositionally biased region" description="Low complexity" evidence="9">
    <location>
        <begin position="46"/>
        <end position="64"/>
    </location>
</feature>
<organism evidence="12 13">
    <name type="scientific">Pyronema omphalodes (strain CBS 100304)</name>
    <name type="common">Pyronema confluens</name>
    <dbReference type="NCBI Taxonomy" id="1076935"/>
    <lineage>
        <taxon>Eukaryota</taxon>
        <taxon>Fungi</taxon>
        <taxon>Dikarya</taxon>
        <taxon>Ascomycota</taxon>
        <taxon>Pezizomycotina</taxon>
        <taxon>Pezizomycetes</taxon>
        <taxon>Pezizales</taxon>
        <taxon>Pyronemataceae</taxon>
        <taxon>Pyronema</taxon>
    </lineage>
</organism>
<dbReference type="InterPro" id="IPR036947">
    <property type="entry name" value="POLO_box_dom_sf"/>
</dbReference>
<evidence type="ECO:0000256" key="8">
    <source>
        <dbReference type="RuleBase" id="RU361162"/>
    </source>
</evidence>
<dbReference type="PROSITE" id="PS50078">
    <property type="entry name" value="POLO_BOX"/>
    <property type="match status" value="2"/>
</dbReference>
<feature type="compositionally biased region" description="Basic and acidic residues" evidence="9">
    <location>
        <begin position="649"/>
        <end position="682"/>
    </location>
</feature>
<gene>
    <name evidence="12" type="ORF">PCON_10734</name>
</gene>
<dbReference type="InterPro" id="IPR033701">
    <property type="entry name" value="POLO_box_1"/>
</dbReference>
<name>U4LIN2_PYROM</name>
<feature type="compositionally biased region" description="Low complexity" evidence="9">
    <location>
        <begin position="687"/>
        <end position="723"/>
    </location>
</feature>
<dbReference type="PROSITE" id="PS00107">
    <property type="entry name" value="PROTEIN_KINASE_ATP"/>
    <property type="match status" value="1"/>
</dbReference>
<dbReference type="GO" id="GO:0000776">
    <property type="term" value="C:kinetochore"/>
    <property type="evidence" value="ECO:0007669"/>
    <property type="project" value="TreeGrafter"/>
</dbReference>
<dbReference type="PANTHER" id="PTHR24345:SF0">
    <property type="entry name" value="CELL CYCLE SERINE_THREONINE-PROTEIN KINASE CDC5_MSD2"/>
    <property type="match status" value="1"/>
</dbReference>
<dbReference type="SUPFAM" id="SSF82615">
    <property type="entry name" value="Polo-box domain"/>
    <property type="match status" value="2"/>
</dbReference>
<dbReference type="GO" id="GO:0005737">
    <property type="term" value="C:cytoplasm"/>
    <property type="evidence" value="ECO:0007669"/>
    <property type="project" value="TreeGrafter"/>
</dbReference>
<dbReference type="GO" id="GO:0000922">
    <property type="term" value="C:spindle pole"/>
    <property type="evidence" value="ECO:0007669"/>
    <property type="project" value="TreeGrafter"/>
</dbReference>
<dbReference type="FunFam" id="3.30.200.20:FF:000042">
    <property type="entry name" value="Aurora kinase A"/>
    <property type="match status" value="1"/>
</dbReference>
<feature type="compositionally biased region" description="Basic residues" evidence="9">
    <location>
        <begin position="65"/>
        <end position="74"/>
    </location>
</feature>
<evidence type="ECO:0000256" key="9">
    <source>
        <dbReference type="SAM" id="MobiDB-lite"/>
    </source>
</evidence>
<feature type="compositionally biased region" description="Acidic residues" evidence="9">
    <location>
        <begin position="509"/>
        <end position="542"/>
    </location>
</feature>
<evidence type="ECO:0000313" key="12">
    <source>
        <dbReference type="EMBL" id="CCX31387.1"/>
    </source>
</evidence>
<dbReference type="Pfam" id="PF00659">
    <property type="entry name" value="POLO_box"/>
    <property type="match status" value="2"/>
</dbReference>
<dbReference type="CDD" id="cd13117">
    <property type="entry name" value="POLO_box_2"/>
    <property type="match status" value="1"/>
</dbReference>
<feature type="region of interest" description="Disordered" evidence="9">
    <location>
        <begin position="506"/>
        <end position="741"/>
    </location>
</feature>
<sequence length="1073" mass="117596">MASHRPRTTSALNPAEPNIQLQPRRQKYAPQNPSPLKKQSDYELGSTAARAVKPSAAAAPPKTPKVVKARKKTHCATPPSVLQDLKGRRQYDRGLQIGEGGFARVFLGQNKDGSQFAVKAVAKSSLQSERMRGKFLGEIQVHKTMQHPNIVRFIEVFEDDENIYMILELCHNKSLMDMLRRRKRFTEPETRFFMLQLLGALKYMHGKRVIHRDLKLGNIFLDETMNVKIGDFGLAALLVDEDERKMTICGTPNYIAPEVLFGKDGEGHSFEVDIWGIGVIMYAMLVGKPPFQSTDIDSIYKKIKQNAFEWPETISISSEAKGLVTSLLNRDPNARPSIDEIANHAFFQSGYFPLSIPTYAVQKEPQWPGQGSSYASVQPNRQEWRRNYESVAKNAGVGFDSPAVGEKANQPLQPIIPPMRPSSAASRAGAANADPSDPAKILERKRREAAAAAAAAEKEKAGNYILPEALSPRDGHARMRNIGALKSVPSRLAPLRIAALTKNMPLAAAEEEEQDDEEEVSDEEEDEEEEEDDKDADSDCEMTDVGAAAMPPPPPPQPQRRAIDKPPMRTVSTEAKSVTNQLAAAAISTQPEGAGRRLTRASAQSHAATQREGPVRSSTLGPARREREVEQVQAVAPIQQPAQRAIRPQRVERGERVERVERVEREDRAAPAEGQERVERARPQPPRRVAAPEPSRPPSVASTRPPSAASTIPSAPSSSSTTRHSPDAIPPGSTLSSRVGKAIPSTSTSSIISSLIPIITSLTAFSNGTLRSLGPSPAATIQAISAFKRGEGNKAVFVKKWVDYTNKYGMAYMLSDGTVACFYNDNTSLVVDGVGGEGVEWVTHSLVEGSSGSGSSGSAAAGAAQAAETAARIKAGKETVFRRLSTEMTVIRQRAKTSRGLMSKLMIWRRTVNYMINTLGNSEHWGCTREEAIREPTIEGSAESLGQQHLMWVTTYARLKRCVVFRLVDGTIQLNFVDHTKLILTSSGRTLRLITKDNILHVYSLEEAYEKCRKEESFFVDFGLKHKIVYVKEILRGWVKSGRFPVGGDSKDGQQGDRAQGNGGVLILGEGPE</sequence>
<dbReference type="GO" id="GO:0007052">
    <property type="term" value="P:mitotic spindle organization"/>
    <property type="evidence" value="ECO:0007669"/>
    <property type="project" value="TreeGrafter"/>
</dbReference>
<feature type="binding site" evidence="7">
    <location>
        <position position="123"/>
    </location>
    <ligand>
        <name>ATP</name>
        <dbReference type="ChEBI" id="CHEBI:30616"/>
    </ligand>
</feature>
<dbReference type="Proteomes" id="UP000018144">
    <property type="component" value="Unassembled WGS sequence"/>
</dbReference>
<reference evidence="12 13" key="1">
    <citation type="journal article" date="2013" name="PLoS Genet.">
        <title>The genome and development-dependent transcriptomes of Pyronema confluens: a window into fungal evolution.</title>
        <authorList>
            <person name="Traeger S."/>
            <person name="Altegoer F."/>
            <person name="Freitag M."/>
            <person name="Gabaldon T."/>
            <person name="Kempken F."/>
            <person name="Kumar A."/>
            <person name="Marcet-Houben M."/>
            <person name="Poggeler S."/>
            <person name="Stajich J.E."/>
            <person name="Nowrousian M."/>
        </authorList>
    </citation>
    <scope>NUCLEOTIDE SEQUENCE [LARGE SCALE GENOMIC DNA]</scope>
    <source>
        <strain evidence="13">CBS 100304</strain>
        <tissue evidence="12">Vegetative mycelium</tissue>
    </source>
</reference>
<evidence type="ECO:0000259" key="11">
    <source>
        <dbReference type="PROSITE" id="PS50078"/>
    </source>
</evidence>
<dbReference type="CDD" id="cd14099">
    <property type="entry name" value="STKc_PLK"/>
    <property type="match status" value="1"/>
</dbReference>
<keyword evidence="13" id="KW-1185">Reference proteome</keyword>
<keyword evidence="2 8" id="KW-0808">Transferase</keyword>
<dbReference type="CDD" id="cd13118">
    <property type="entry name" value="POLO_box_1"/>
    <property type="match status" value="1"/>
</dbReference>
<accession>U4LIN2</accession>
<protein>
    <recommendedName>
        <fullName evidence="8">Serine/threonine-protein kinase</fullName>
        <ecNumber evidence="8">2.7.11.21</ecNumber>
    </recommendedName>
</protein>
<evidence type="ECO:0000313" key="13">
    <source>
        <dbReference type="Proteomes" id="UP000018144"/>
    </source>
</evidence>
<feature type="domain" description="POLO box" evidence="11">
    <location>
        <begin position="797"/>
        <end position="885"/>
    </location>
</feature>
<dbReference type="PANTHER" id="PTHR24345">
    <property type="entry name" value="SERINE/THREONINE-PROTEIN KINASE PLK"/>
    <property type="match status" value="1"/>
</dbReference>
<keyword evidence="4 7" id="KW-0547">Nucleotide-binding</keyword>
<evidence type="ECO:0000256" key="4">
    <source>
        <dbReference type="ARBA" id="ARBA00022741"/>
    </source>
</evidence>
<dbReference type="OrthoDB" id="408964at2759"/>
<dbReference type="EC" id="2.7.11.21" evidence="8"/>
<keyword evidence="6 7" id="KW-0067">ATP-binding</keyword>
<dbReference type="InterPro" id="IPR000959">
    <property type="entry name" value="POLO_box_dom"/>
</dbReference>
<evidence type="ECO:0000256" key="7">
    <source>
        <dbReference type="PROSITE-ProRule" id="PRU10141"/>
    </source>
</evidence>
<proteinExistence type="inferred from homology"/>
<evidence type="ECO:0000256" key="3">
    <source>
        <dbReference type="ARBA" id="ARBA00022737"/>
    </source>
</evidence>
<dbReference type="FunFam" id="1.10.510.10:FF:001669">
    <property type="entry name" value="Serine/threonine-protein kinase"/>
    <property type="match status" value="1"/>
</dbReference>
<feature type="compositionally biased region" description="Low complexity" evidence="9">
    <location>
        <begin position="421"/>
        <end position="436"/>
    </location>
</feature>
<evidence type="ECO:0000256" key="2">
    <source>
        <dbReference type="ARBA" id="ARBA00022679"/>
    </source>
</evidence>
<dbReference type="AlphaFoldDB" id="U4LIN2"/>
<feature type="domain" description="POLO box" evidence="11">
    <location>
        <begin position="952"/>
        <end position="1040"/>
    </location>
</feature>
<dbReference type="GO" id="GO:0005634">
    <property type="term" value="C:nucleus"/>
    <property type="evidence" value="ECO:0007669"/>
    <property type="project" value="TreeGrafter"/>
</dbReference>
<dbReference type="PROSITE" id="PS50011">
    <property type="entry name" value="PROTEIN_KINASE_DOM"/>
    <property type="match status" value="1"/>
</dbReference>
<keyword evidence="3" id="KW-0677">Repeat</keyword>
<dbReference type="OMA" id="AIREPTI"/>
<dbReference type="SMART" id="SM00220">
    <property type="entry name" value="S_TKc"/>
    <property type="match status" value="1"/>
</dbReference>
<dbReference type="PROSITE" id="PS00108">
    <property type="entry name" value="PROTEIN_KINASE_ST"/>
    <property type="match status" value="1"/>
</dbReference>
<dbReference type="InterPro" id="IPR011009">
    <property type="entry name" value="Kinase-like_dom_sf"/>
</dbReference>
<dbReference type="GO" id="GO:0005816">
    <property type="term" value="C:spindle pole body"/>
    <property type="evidence" value="ECO:0007669"/>
    <property type="project" value="TreeGrafter"/>
</dbReference>
<dbReference type="InterPro" id="IPR008271">
    <property type="entry name" value="Ser/Thr_kinase_AS"/>
</dbReference>
<dbReference type="InterPro" id="IPR033695">
    <property type="entry name" value="POLO_box_2"/>
</dbReference>
<feature type="compositionally biased region" description="Polar residues" evidence="9">
    <location>
        <begin position="570"/>
        <end position="591"/>
    </location>
</feature>
<evidence type="ECO:0000259" key="10">
    <source>
        <dbReference type="PROSITE" id="PS50011"/>
    </source>
</evidence>
<dbReference type="InterPro" id="IPR017441">
    <property type="entry name" value="Protein_kinase_ATP_BS"/>
</dbReference>
<comment type="catalytic activity">
    <reaction evidence="8">
        <text>L-threonyl-[protein] + ATP = O-phospho-L-threonyl-[protein] + ADP + H(+)</text>
        <dbReference type="Rhea" id="RHEA:46608"/>
        <dbReference type="Rhea" id="RHEA-COMP:11060"/>
        <dbReference type="Rhea" id="RHEA-COMP:11605"/>
        <dbReference type="ChEBI" id="CHEBI:15378"/>
        <dbReference type="ChEBI" id="CHEBI:30013"/>
        <dbReference type="ChEBI" id="CHEBI:30616"/>
        <dbReference type="ChEBI" id="CHEBI:61977"/>
        <dbReference type="ChEBI" id="CHEBI:456216"/>
        <dbReference type="EC" id="2.7.11.21"/>
    </reaction>
</comment>
<dbReference type="Gene3D" id="3.30.1120.30">
    <property type="entry name" value="POLO box domain"/>
    <property type="match status" value="2"/>
</dbReference>
<evidence type="ECO:0000256" key="6">
    <source>
        <dbReference type="ARBA" id="ARBA00022840"/>
    </source>
</evidence>
<feature type="compositionally biased region" description="Low complexity" evidence="9">
    <location>
        <begin position="631"/>
        <end position="648"/>
    </location>
</feature>
<keyword evidence="1 8" id="KW-0723">Serine/threonine-protein kinase</keyword>
<evidence type="ECO:0000256" key="5">
    <source>
        <dbReference type="ARBA" id="ARBA00022777"/>
    </source>
</evidence>
<dbReference type="eggNOG" id="KOG0575">
    <property type="taxonomic scope" value="Eukaryota"/>
</dbReference>
<dbReference type="Gene3D" id="1.10.510.10">
    <property type="entry name" value="Transferase(Phosphotransferase) domain 1"/>
    <property type="match status" value="1"/>
</dbReference>
<comment type="similarity">
    <text evidence="8">Belongs to the protein kinase superfamily. Ser/Thr protein kinase family. CDC5/Polo subfamily.</text>
</comment>
<evidence type="ECO:0000256" key="1">
    <source>
        <dbReference type="ARBA" id="ARBA00022527"/>
    </source>
</evidence>
<dbReference type="GO" id="GO:0004674">
    <property type="term" value="F:protein serine/threonine kinase activity"/>
    <property type="evidence" value="ECO:0007669"/>
    <property type="project" value="UniProtKB-KW"/>
</dbReference>
<dbReference type="EMBL" id="HF935596">
    <property type="protein sequence ID" value="CCX31387.1"/>
    <property type="molecule type" value="Genomic_DNA"/>
</dbReference>